<dbReference type="PROSITE" id="PS51186">
    <property type="entry name" value="GNAT"/>
    <property type="match status" value="1"/>
</dbReference>
<evidence type="ECO:0000313" key="2">
    <source>
        <dbReference type="EMBL" id="PPK76976.1"/>
    </source>
</evidence>
<sequence>MPPNAIPVPDGLNLRPAQPEDRDFLEALYSSTRDDLRQINAENDFIEELIRMQHALQMQGNAAHYPNALQLVVEKLGERIGRIIVDFGGNEVKILSIAFISVARGKGYGSGILRGLQQAAADMQTPLVLDVMRSNLKAKQLYQRLGFSVEQTGPIEDRMVWRPGTDFLR</sequence>
<organism evidence="2 3">
    <name type="scientific">Methylobacter tundripaludum</name>
    <dbReference type="NCBI Taxonomy" id="173365"/>
    <lineage>
        <taxon>Bacteria</taxon>
        <taxon>Pseudomonadati</taxon>
        <taxon>Pseudomonadota</taxon>
        <taxon>Gammaproteobacteria</taxon>
        <taxon>Methylococcales</taxon>
        <taxon>Methylococcaceae</taxon>
        <taxon>Methylobacter</taxon>
    </lineage>
</organism>
<evidence type="ECO:0000313" key="3">
    <source>
        <dbReference type="Proteomes" id="UP000240010"/>
    </source>
</evidence>
<gene>
    <name evidence="2" type="ORF">B0F87_10281</name>
</gene>
<dbReference type="Proteomes" id="UP000240010">
    <property type="component" value="Unassembled WGS sequence"/>
</dbReference>
<dbReference type="SUPFAM" id="SSF55729">
    <property type="entry name" value="Acyl-CoA N-acyltransferases (Nat)"/>
    <property type="match status" value="1"/>
</dbReference>
<dbReference type="RefSeq" id="WP_104427750.1">
    <property type="nucleotide sequence ID" value="NZ_PTIZ01000002.1"/>
</dbReference>
<accession>A0A2S6HHQ1</accession>
<dbReference type="Gene3D" id="3.40.630.30">
    <property type="match status" value="1"/>
</dbReference>
<dbReference type="Pfam" id="PF00583">
    <property type="entry name" value="Acetyltransf_1"/>
    <property type="match status" value="1"/>
</dbReference>
<dbReference type="EMBL" id="PTIZ01000002">
    <property type="protein sequence ID" value="PPK76976.1"/>
    <property type="molecule type" value="Genomic_DNA"/>
</dbReference>
<evidence type="ECO:0000259" key="1">
    <source>
        <dbReference type="PROSITE" id="PS51186"/>
    </source>
</evidence>
<dbReference type="InterPro" id="IPR000182">
    <property type="entry name" value="GNAT_dom"/>
</dbReference>
<feature type="domain" description="N-acetyltransferase" evidence="1">
    <location>
        <begin position="12"/>
        <end position="169"/>
    </location>
</feature>
<dbReference type="CDD" id="cd04301">
    <property type="entry name" value="NAT_SF"/>
    <property type="match status" value="1"/>
</dbReference>
<dbReference type="GO" id="GO:0005840">
    <property type="term" value="C:ribosome"/>
    <property type="evidence" value="ECO:0007669"/>
    <property type="project" value="UniProtKB-KW"/>
</dbReference>
<dbReference type="InterPro" id="IPR016181">
    <property type="entry name" value="Acyl_CoA_acyltransferase"/>
</dbReference>
<protein>
    <submittedName>
        <fullName evidence="2">Ribosomal protein S18 acetylase RimI-like enzyme</fullName>
    </submittedName>
</protein>
<reference evidence="2 3" key="1">
    <citation type="submission" date="2018-02" db="EMBL/GenBank/DDBJ databases">
        <title>Subsurface microbial communities from deep shales in Ohio and West Virginia, USA.</title>
        <authorList>
            <person name="Wrighton K."/>
        </authorList>
    </citation>
    <scope>NUCLEOTIDE SEQUENCE [LARGE SCALE GENOMIC DNA]</scope>
    <source>
        <strain evidence="2 3">OWC-DMM</strain>
    </source>
</reference>
<proteinExistence type="predicted"/>
<keyword evidence="2" id="KW-0687">Ribonucleoprotein</keyword>
<name>A0A2S6HHQ1_9GAMM</name>
<keyword evidence="2" id="KW-0689">Ribosomal protein</keyword>
<dbReference type="AlphaFoldDB" id="A0A2S6HHQ1"/>
<dbReference type="GO" id="GO:0016747">
    <property type="term" value="F:acyltransferase activity, transferring groups other than amino-acyl groups"/>
    <property type="evidence" value="ECO:0007669"/>
    <property type="project" value="InterPro"/>
</dbReference>
<comment type="caution">
    <text evidence="2">The sequence shown here is derived from an EMBL/GenBank/DDBJ whole genome shotgun (WGS) entry which is preliminary data.</text>
</comment>